<dbReference type="PROSITE" id="PS51873">
    <property type="entry name" value="TRIAD"/>
    <property type="match status" value="1"/>
</dbReference>
<keyword evidence="3" id="KW-0677">Repeat</keyword>
<proteinExistence type="predicted"/>
<evidence type="ECO:0000256" key="5">
    <source>
        <dbReference type="ARBA" id="ARBA00022786"/>
    </source>
</evidence>
<evidence type="ECO:0000256" key="3">
    <source>
        <dbReference type="ARBA" id="ARBA00022737"/>
    </source>
</evidence>
<dbReference type="GO" id="GO:0008270">
    <property type="term" value="F:zinc ion binding"/>
    <property type="evidence" value="ECO:0007669"/>
    <property type="project" value="UniProtKB-KW"/>
</dbReference>
<evidence type="ECO:0000259" key="7">
    <source>
        <dbReference type="PROSITE" id="PS51873"/>
    </source>
</evidence>
<evidence type="ECO:0000313" key="8">
    <source>
        <dbReference type="Ensembl" id="ENSCCRP00015111102.1"/>
    </source>
</evidence>
<reference evidence="8" key="1">
    <citation type="submission" date="2025-08" db="UniProtKB">
        <authorList>
            <consortium name="Ensembl"/>
        </authorList>
    </citation>
    <scope>IDENTIFICATION</scope>
</reference>
<evidence type="ECO:0000256" key="2">
    <source>
        <dbReference type="ARBA" id="ARBA00022723"/>
    </source>
</evidence>
<dbReference type="InterPro" id="IPR002867">
    <property type="entry name" value="IBR_dom"/>
</dbReference>
<evidence type="ECO:0000313" key="9">
    <source>
        <dbReference type="Proteomes" id="UP000694700"/>
    </source>
</evidence>
<dbReference type="Proteomes" id="UP000694700">
    <property type="component" value="Unplaced"/>
</dbReference>
<evidence type="ECO:0000256" key="1">
    <source>
        <dbReference type="ARBA" id="ARBA00022679"/>
    </source>
</evidence>
<protein>
    <recommendedName>
        <fullName evidence="7">RING-type domain-containing protein</fullName>
    </recommendedName>
</protein>
<dbReference type="Gene3D" id="1.20.120.1750">
    <property type="match status" value="2"/>
</dbReference>
<feature type="domain" description="RING-type" evidence="7">
    <location>
        <begin position="30"/>
        <end position="257"/>
    </location>
</feature>
<accession>A0A8C2AXW3</accession>
<evidence type="ECO:0000256" key="6">
    <source>
        <dbReference type="ARBA" id="ARBA00022833"/>
    </source>
</evidence>
<keyword evidence="5" id="KW-0833">Ubl conjugation pathway</keyword>
<keyword evidence="4" id="KW-0863">Zinc-finger</keyword>
<organism evidence="8 9">
    <name type="scientific">Cyprinus carpio</name>
    <name type="common">Common carp</name>
    <dbReference type="NCBI Taxonomy" id="7962"/>
    <lineage>
        <taxon>Eukaryota</taxon>
        <taxon>Metazoa</taxon>
        <taxon>Chordata</taxon>
        <taxon>Craniata</taxon>
        <taxon>Vertebrata</taxon>
        <taxon>Euteleostomi</taxon>
        <taxon>Actinopterygii</taxon>
        <taxon>Neopterygii</taxon>
        <taxon>Teleostei</taxon>
        <taxon>Ostariophysi</taxon>
        <taxon>Cypriniformes</taxon>
        <taxon>Cyprinidae</taxon>
        <taxon>Cyprininae</taxon>
        <taxon>Cyprinus</taxon>
    </lineage>
</organism>
<dbReference type="InterPro" id="IPR044066">
    <property type="entry name" value="TRIAD_supradom"/>
</dbReference>
<dbReference type="Pfam" id="PF01485">
    <property type="entry name" value="IBR"/>
    <property type="match status" value="1"/>
</dbReference>
<keyword evidence="1" id="KW-0808">Transferase</keyword>
<dbReference type="GO" id="GO:0016740">
    <property type="term" value="F:transferase activity"/>
    <property type="evidence" value="ECO:0007669"/>
    <property type="project" value="UniProtKB-KW"/>
</dbReference>
<evidence type="ECO:0000256" key="4">
    <source>
        <dbReference type="ARBA" id="ARBA00022771"/>
    </source>
</evidence>
<keyword evidence="2" id="KW-0479">Metal-binding</keyword>
<keyword evidence="6" id="KW-0862">Zinc</keyword>
<dbReference type="Ensembl" id="ENSCCRT00015114603.1">
    <property type="protein sequence ID" value="ENSCCRP00015111102.1"/>
    <property type="gene ID" value="ENSCCRG00015044021.1"/>
</dbReference>
<name>A0A8C2AXW3_CYPCA</name>
<dbReference type="SUPFAM" id="SSF57850">
    <property type="entry name" value="RING/U-box"/>
    <property type="match status" value="2"/>
</dbReference>
<sequence>MLIACNCTKSTLFKMSKDIKKFSPFDKGIKLVSRPNDYDDDPTVLRAQLSCGHVIDPATLTDCCRAQLNDGQTEFRCPLCKKKWPYDEVRKLAKLTIDEQLSFEEMLGTNTAKKICPGCGIFVERSDESNLCVECSVCTVKTGHIFEFCWKCERVWKGPRPHADQCGNVGCRSGDQELLRDCPMITLSSVVYKGTNVHVQCPAIRACPFCGVLIEHNTGCKIMSCRECKEQFCFACLKSAHECLQTSTHFILCSAGVSPRQIDSVIWKQNF</sequence>
<dbReference type="AlphaFoldDB" id="A0A8C2AXW3"/>